<sequence>MTIRETGAQTGAGDEAGVRVSIANPYKMIITMDKALGLFICGRRHTLSVILLCKTPEMTENETLWADSMVLYSICNAQREYISRCASSFVSVTGNVQAGPRRYRPRVYGSFLTGGLSDCGYCFPSSGKPVAAVGGIGIGIGVDPSLGSWSVRQRPTDMPYPFTSRLSEFETPTKARSLSKQSSTLVLDYVEIPMAKTTLVHLSVVLAWDHGNTTRDMGDK</sequence>
<gene>
    <name evidence="1" type="ORF">F5890DRAFT_1593442</name>
</gene>
<proteinExistence type="predicted"/>
<name>A0AA38PN11_9AGAR</name>
<dbReference type="AlphaFoldDB" id="A0AA38PN11"/>
<evidence type="ECO:0000313" key="1">
    <source>
        <dbReference type="EMBL" id="KAJ3978598.1"/>
    </source>
</evidence>
<dbReference type="Proteomes" id="UP001163850">
    <property type="component" value="Unassembled WGS sequence"/>
</dbReference>
<protein>
    <submittedName>
        <fullName evidence="1">Uncharacterized protein</fullName>
    </submittedName>
</protein>
<accession>A0AA38PN11</accession>
<reference evidence="1" key="1">
    <citation type="submission" date="2022-08" db="EMBL/GenBank/DDBJ databases">
        <authorList>
            <consortium name="DOE Joint Genome Institute"/>
            <person name="Min B."/>
            <person name="Riley R."/>
            <person name="Sierra-Patev S."/>
            <person name="Naranjo-Ortiz M."/>
            <person name="Looney B."/>
            <person name="Konkel Z."/>
            <person name="Slot J.C."/>
            <person name="Sakamoto Y."/>
            <person name="Steenwyk J.L."/>
            <person name="Rokas A."/>
            <person name="Carro J."/>
            <person name="Camarero S."/>
            <person name="Ferreira P."/>
            <person name="Molpeceres G."/>
            <person name="Ruiz-Duenas F.J."/>
            <person name="Serrano A."/>
            <person name="Henrissat B."/>
            <person name="Drula E."/>
            <person name="Hughes K.W."/>
            <person name="Mata J.L."/>
            <person name="Ishikawa N.K."/>
            <person name="Vargas-Isla R."/>
            <person name="Ushijima S."/>
            <person name="Smith C.A."/>
            <person name="Ahrendt S."/>
            <person name="Andreopoulos W."/>
            <person name="He G."/>
            <person name="Labutti K."/>
            <person name="Lipzen A."/>
            <person name="Ng V."/>
            <person name="Sandor L."/>
            <person name="Barry K."/>
            <person name="Martinez A.T."/>
            <person name="Xiao Y."/>
            <person name="Gibbons J.G."/>
            <person name="Terashima K."/>
            <person name="Hibbett D.S."/>
            <person name="Grigoriev I.V."/>
        </authorList>
    </citation>
    <scope>NUCLEOTIDE SEQUENCE</scope>
    <source>
        <strain evidence="1">TFB7829</strain>
    </source>
</reference>
<comment type="caution">
    <text evidence="1">The sequence shown here is derived from an EMBL/GenBank/DDBJ whole genome shotgun (WGS) entry which is preliminary data.</text>
</comment>
<feature type="non-terminal residue" evidence="1">
    <location>
        <position position="220"/>
    </location>
</feature>
<dbReference type="EMBL" id="MU802952">
    <property type="protein sequence ID" value="KAJ3978598.1"/>
    <property type="molecule type" value="Genomic_DNA"/>
</dbReference>
<evidence type="ECO:0000313" key="2">
    <source>
        <dbReference type="Proteomes" id="UP001163850"/>
    </source>
</evidence>
<organism evidence="1 2">
    <name type="scientific">Lentinula detonsa</name>
    <dbReference type="NCBI Taxonomy" id="2804962"/>
    <lineage>
        <taxon>Eukaryota</taxon>
        <taxon>Fungi</taxon>
        <taxon>Dikarya</taxon>
        <taxon>Basidiomycota</taxon>
        <taxon>Agaricomycotina</taxon>
        <taxon>Agaricomycetes</taxon>
        <taxon>Agaricomycetidae</taxon>
        <taxon>Agaricales</taxon>
        <taxon>Marasmiineae</taxon>
        <taxon>Omphalotaceae</taxon>
        <taxon>Lentinula</taxon>
    </lineage>
</organism>